<evidence type="ECO:0000313" key="2">
    <source>
        <dbReference type="EMBL" id="MEE6715709.1"/>
    </source>
</evidence>
<dbReference type="PANTHER" id="PTHR48094:SF19">
    <property type="entry name" value="DJ-1_PFPI DOMAIN-CONTAINING PROTEIN"/>
    <property type="match status" value="1"/>
</dbReference>
<proteinExistence type="predicted"/>
<evidence type="ECO:0000259" key="1">
    <source>
        <dbReference type="Pfam" id="PF01965"/>
    </source>
</evidence>
<protein>
    <submittedName>
        <fullName evidence="2">DJ-1/PfpI family protein</fullName>
    </submittedName>
</protein>
<dbReference type="RefSeq" id="WP_261765375.1">
    <property type="nucleotide sequence ID" value="NZ_BJTX01000064.1"/>
</dbReference>
<name>A0ABU7SZC1_9LACO</name>
<keyword evidence="3" id="KW-1185">Reference proteome</keyword>
<evidence type="ECO:0000313" key="3">
    <source>
        <dbReference type="Proteomes" id="UP001330016"/>
    </source>
</evidence>
<dbReference type="Gene3D" id="3.40.50.880">
    <property type="match status" value="1"/>
</dbReference>
<sequence length="192" mass="21880">MFVMMDDYADWEGAYLARMLNTAPDWTVKTASAQKVIHSIGGFTTQMDYQIDQIPSECALLVLIGGNSWAVNNEPLKQLITSRLHTDQPVAAICGAVDYLARNGLLNQYKHTGNAQYLWRDYRAYQNQNGFLAQQTVWDRNLVTANGTAVLDFTEATLKMIRFKSAEQVHQDVDLYRLGFYEYCQKYGNPFV</sequence>
<organism evidence="2 3">
    <name type="scientific">Schleiferilactobacillus harbinensis</name>
    <dbReference type="NCBI Taxonomy" id="304207"/>
    <lineage>
        <taxon>Bacteria</taxon>
        <taxon>Bacillati</taxon>
        <taxon>Bacillota</taxon>
        <taxon>Bacilli</taxon>
        <taxon>Lactobacillales</taxon>
        <taxon>Lactobacillaceae</taxon>
        <taxon>Schleiferilactobacillus</taxon>
    </lineage>
</organism>
<dbReference type="Pfam" id="PF01965">
    <property type="entry name" value="DJ-1_PfpI"/>
    <property type="match status" value="1"/>
</dbReference>
<dbReference type="InterPro" id="IPR050325">
    <property type="entry name" value="Prot/Nucl_acid_deglycase"/>
</dbReference>
<dbReference type="InterPro" id="IPR002818">
    <property type="entry name" value="DJ-1/PfpI"/>
</dbReference>
<feature type="domain" description="DJ-1/PfpI" evidence="1">
    <location>
        <begin position="2"/>
        <end position="159"/>
    </location>
</feature>
<reference evidence="2 3" key="1">
    <citation type="submission" date="2023-02" db="EMBL/GenBank/DDBJ databases">
        <title>The predominant lactic acid bacteria and yeasts involved in the spontaneous fermentation of millet during the production of the traditional porridge Hausa koko in Ghana.</title>
        <authorList>
            <person name="Atter A."/>
            <person name="Diaz M."/>
        </authorList>
    </citation>
    <scope>NUCLEOTIDE SEQUENCE [LARGE SCALE GENOMIC DNA]</scope>
    <source>
        <strain evidence="2 3">FI11640</strain>
    </source>
</reference>
<dbReference type="PANTHER" id="PTHR48094">
    <property type="entry name" value="PROTEIN/NUCLEIC ACID DEGLYCASE DJ-1-RELATED"/>
    <property type="match status" value="1"/>
</dbReference>
<accession>A0ABU7SZC1</accession>
<dbReference type="EMBL" id="JAQSGK010000018">
    <property type="protein sequence ID" value="MEE6715709.1"/>
    <property type="molecule type" value="Genomic_DNA"/>
</dbReference>
<comment type="caution">
    <text evidence="2">The sequence shown here is derived from an EMBL/GenBank/DDBJ whole genome shotgun (WGS) entry which is preliminary data.</text>
</comment>
<gene>
    <name evidence="2" type="ORF">PS435_07540</name>
</gene>
<dbReference type="SUPFAM" id="SSF52317">
    <property type="entry name" value="Class I glutamine amidotransferase-like"/>
    <property type="match status" value="1"/>
</dbReference>
<dbReference type="Proteomes" id="UP001330016">
    <property type="component" value="Unassembled WGS sequence"/>
</dbReference>
<dbReference type="InterPro" id="IPR029062">
    <property type="entry name" value="Class_I_gatase-like"/>
</dbReference>